<sequence length="402" mass="44201">MGSRVLLAPANPFLQSILAVALSVLLYHRGQALWMLYNNSPARLSHINTFSSYDIKFSDRVRSCEDALIVEKRGVAIVACDAGRERWNTVMGVFLEPLVSASLYIYDYKDASAPDAEALKQVELLNFPGKNDFHTLGLAFDEETSTLFAVSHAKAGSRIERFTLDLDKLTATHTGTIQHALINAPNSIAIINSNELYVTNDHYFVARKYKLLSKIETWFGLPLGSVVHVKLRQEKTGLAAASVRVVARAAFANGISILNKTTVAVAACSRGSVNLYGVQRDASLTFKTSFPVSFAPDNLSLHGGKLYIAGHPHFPLLIKFTQTRHICNEPAKLEKASRRLKKYCQSEKTAPSWVAEWSEEEGLKSLYVGSEYPSSATAAKDPGRGVGIVSGLYAKGIMMWRD</sequence>
<feature type="transmembrane region" description="Helical" evidence="1">
    <location>
        <begin position="6"/>
        <end position="27"/>
    </location>
</feature>
<dbReference type="InterPro" id="IPR051288">
    <property type="entry name" value="Serum_paraoxonase/arylesterase"/>
</dbReference>
<dbReference type="AlphaFoldDB" id="A0A9P7SGM6"/>
<name>A0A9P7SGM6_9HYPO</name>
<dbReference type="EMBL" id="SRPO01000224">
    <property type="protein sequence ID" value="KAG5936236.1"/>
    <property type="molecule type" value="Genomic_DNA"/>
</dbReference>
<dbReference type="Gene3D" id="2.120.10.30">
    <property type="entry name" value="TolB, C-terminal domain"/>
    <property type="match status" value="1"/>
</dbReference>
<comment type="caution">
    <text evidence="2">The sequence shown here is derived from an EMBL/GenBank/DDBJ whole genome shotgun (WGS) entry which is preliminary data.</text>
</comment>
<organism evidence="2 3">
    <name type="scientific">Claviceps pazoutovae</name>
    <dbReference type="NCBI Taxonomy" id="1649127"/>
    <lineage>
        <taxon>Eukaryota</taxon>
        <taxon>Fungi</taxon>
        <taxon>Dikarya</taxon>
        <taxon>Ascomycota</taxon>
        <taxon>Pezizomycotina</taxon>
        <taxon>Sordariomycetes</taxon>
        <taxon>Hypocreomycetidae</taxon>
        <taxon>Hypocreales</taxon>
        <taxon>Clavicipitaceae</taxon>
        <taxon>Claviceps</taxon>
    </lineage>
</organism>
<dbReference type="PANTHER" id="PTHR11799">
    <property type="entry name" value="PARAOXONASE"/>
    <property type="match status" value="1"/>
</dbReference>
<evidence type="ECO:0000256" key="1">
    <source>
        <dbReference type="SAM" id="Phobius"/>
    </source>
</evidence>
<protein>
    <submittedName>
        <fullName evidence="2">Uncharacterized protein</fullName>
    </submittedName>
</protein>
<evidence type="ECO:0000313" key="3">
    <source>
        <dbReference type="Proteomes" id="UP000706124"/>
    </source>
</evidence>
<gene>
    <name evidence="2" type="ORF">E4U60_002692</name>
</gene>
<keyword evidence="3" id="KW-1185">Reference proteome</keyword>
<evidence type="ECO:0000313" key="2">
    <source>
        <dbReference type="EMBL" id="KAG5936236.1"/>
    </source>
</evidence>
<dbReference type="InterPro" id="IPR011042">
    <property type="entry name" value="6-blade_b-propeller_TolB-like"/>
</dbReference>
<dbReference type="OrthoDB" id="5307922at2759"/>
<keyword evidence="1" id="KW-0472">Membrane</keyword>
<reference evidence="2 3" key="1">
    <citation type="journal article" date="2020" name="bioRxiv">
        <title>Whole genome comparisons of ergot fungi reveals the divergence and evolution of species within the genus Claviceps are the result of varying mechanisms driving genome evolution and host range expansion.</title>
        <authorList>
            <person name="Wyka S.A."/>
            <person name="Mondo S.J."/>
            <person name="Liu M."/>
            <person name="Dettman J."/>
            <person name="Nalam V."/>
            <person name="Broders K.D."/>
        </authorList>
    </citation>
    <scope>NUCLEOTIDE SEQUENCE [LARGE SCALE GENOMIC DNA]</scope>
    <source>
        <strain evidence="2 3">CCC 1485</strain>
    </source>
</reference>
<keyword evidence="1" id="KW-0812">Transmembrane</keyword>
<keyword evidence="1" id="KW-1133">Transmembrane helix</keyword>
<dbReference type="PANTHER" id="PTHR11799:SF30">
    <property type="entry name" value="SERUM PARAOXONASE_ARYLESTERASE 2"/>
    <property type="match status" value="1"/>
</dbReference>
<dbReference type="SUPFAM" id="SSF63829">
    <property type="entry name" value="Calcium-dependent phosphotriesterase"/>
    <property type="match status" value="1"/>
</dbReference>
<proteinExistence type="predicted"/>
<accession>A0A9P7SGM6</accession>
<dbReference type="Proteomes" id="UP000706124">
    <property type="component" value="Unassembled WGS sequence"/>
</dbReference>